<comment type="caution">
    <text evidence="4">The sequence shown here is derived from an EMBL/GenBank/DDBJ whole genome shotgun (WGS) entry which is preliminary data.</text>
</comment>
<feature type="signal peptide" evidence="3">
    <location>
        <begin position="1"/>
        <end position="22"/>
    </location>
</feature>
<dbReference type="AlphaFoldDB" id="A0AAD8P8Y3"/>
<reference evidence="4" key="1">
    <citation type="journal article" date="2023" name="bioRxiv">
        <title>Improved chromosome-level genome assembly for marigold (Tagetes erecta).</title>
        <authorList>
            <person name="Jiang F."/>
            <person name="Yuan L."/>
            <person name="Wang S."/>
            <person name="Wang H."/>
            <person name="Xu D."/>
            <person name="Wang A."/>
            <person name="Fan W."/>
        </authorList>
    </citation>
    <scope>NUCLEOTIDE SEQUENCE</scope>
    <source>
        <strain evidence="4">WSJ</strain>
        <tissue evidence="4">Leaf</tissue>
    </source>
</reference>
<evidence type="ECO:0000313" key="5">
    <source>
        <dbReference type="Proteomes" id="UP001229421"/>
    </source>
</evidence>
<feature type="transmembrane region" description="Helical" evidence="2">
    <location>
        <begin position="95"/>
        <end position="113"/>
    </location>
</feature>
<dbReference type="EMBL" id="JAUHHV010000001">
    <property type="protein sequence ID" value="KAK1436759.1"/>
    <property type="molecule type" value="Genomic_DNA"/>
</dbReference>
<name>A0AAD8P8Y3_TARER</name>
<evidence type="ECO:0000313" key="4">
    <source>
        <dbReference type="EMBL" id="KAK1436759.1"/>
    </source>
</evidence>
<dbReference type="Proteomes" id="UP001229421">
    <property type="component" value="Unassembled WGS sequence"/>
</dbReference>
<keyword evidence="3" id="KW-0732">Signal</keyword>
<keyword evidence="5" id="KW-1185">Reference proteome</keyword>
<accession>A0AAD8P8Y3</accession>
<keyword evidence="2" id="KW-1133">Transmembrane helix</keyword>
<protein>
    <submittedName>
        <fullName evidence="4">Uncharacterized protein</fullName>
    </submittedName>
</protein>
<evidence type="ECO:0000256" key="1">
    <source>
        <dbReference type="SAM" id="MobiDB-lite"/>
    </source>
</evidence>
<evidence type="ECO:0000256" key="2">
    <source>
        <dbReference type="SAM" id="Phobius"/>
    </source>
</evidence>
<keyword evidence="2" id="KW-0472">Membrane</keyword>
<feature type="chain" id="PRO_5042197633" evidence="3">
    <location>
        <begin position="23"/>
        <end position="114"/>
    </location>
</feature>
<organism evidence="4 5">
    <name type="scientific">Tagetes erecta</name>
    <name type="common">African marigold</name>
    <dbReference type="NCBI Taxonomy" id="13708"/>
    <lineage>
        <taxon>Eukaryota</taxon>
        <taxon>Viridiplantae</taxon>
        <taxon>Streptophyta</taxon>
        <taxon>Embryophyta</taxon>
        <taxon>Tracheophyta</taxon>
        <taxon>Spermatophyta</taxon>
        <taxon>Magnoliopsida</taxon>
        <taxon>eudicotyledons</taxon>
        <taxon>Gunneridae</taxon>
        <taxon>Pentapetalae</taxon>
        <taxon>asterids</taxon>
        <taxon>campanulids</taxon>
        <taxon>Asterales</taxon>
        <taxon>Asteraceae</taxon>
        <taxon>Asteroideae</taxon>
        <taxon>Heliantheae alliance</taxon>
        <taxon>Tageteae</taxon>
        <taxon>Tagetes</taxon>
    </lineage>
</organism>
<feature type="compositionally biased region" description="Low complexity" evidence="1">
    <location>
        <begin position="73"/>
        <end position="82"/>
    </location>
</feature>
<gene>
    <name evidence="4" type="ORF">QVD17_02541</name>
</gene>
<feature type="region of interest" description="Disordered" evidence="1">
    <location>
        <begin position="62"/>
        <end position="82"/>
    </location>
</feature>
<keyword evidence="2" id="KW-0812">Transmembrane</keyword>
<proteinExistence type="predicted"/>
<evidence type="ECO:0000256" key="3">
    <source>
        <dbReference type="SAM" id="SignalP"/>
    </source>
</evidence>
<sequence length="114" mass="12542">MKSKKIGFIFLILCAQFIFSLAFESQGKFFLENKEKVPIDVNGNNYGGEDAVKHDDLVLSKSGKAGKGTYGGQNNQPPNTKQNKAASMLLTESGYLPNIMMSVIITNIILIFYS</sequence>